<evidence type="ECO:0000256" key="3">
    <source>
        <dbReference type="ARBA" id="ARBA00012043"/>
    </source>
</evidence>
<dbReference type="SUPFAM" id="SSF53686">
    <property type="entry name" value="Tryptophan synthase beta subunit-like PLP-dependent enzymes"/>
    <property type="match status" value="2"/>
</dbReference>
<reference evidence="14 15" key="1">
    <citation type="submission" date="2021-03" db="EMBL/GenBank/DDBJ databases">
        <authorList>
            <person name="King G.J."/>
            <person name="Bancroft I."/>
            <person name="Baten A."/>
            <person name="Bloomfield J."/>
            <person name="Borpatragohain P."/>
            <person name="He Z."/>
            <person name="Irish N."/>
            <person name="Irwin J."/>
            <person name="Liu K."/>
            <person name="Mauleon R.P."/>
            <person name="Moore J."/>
            <person name="Morris R."/>
            <person name="Ostergaard L."/>
            <person name="Wang B."/>
            <person name="Wells R."/>
        </authorList>
    </citation>
    <scope>NUCLEOTIDE SEQUENCE [LARGE SCALE GENOMIC DNA]</scope>
    <source>
        <strain evidence="14">R-o-18</strain>
        <tissue evidence="14">Leaf</tissue>
    </source>
</reference>
<keyword evidence="15" id="KW-1185">Reference proteome</keyword>
<dbReference type="InterPro" id="IPR036052">
    <property type="entry name" value="TrpB-like_PALP_sf"/>
</dbReference>
<proteinExistence type="inferred from homology"/>
<evidence type="ECO:0000256" key="10">
    <source>
        <dbReference type="RuleBase" id="RU003663"/>
    </source>
</evidence>
<evidence type="ECO:0000256" key="12">
    <source>
        <dbReference type="SAM" id="SignalP"/>
    </source>
</evidence>
<keyword evidence="5 10" id="KW-0822">Tryptophan biosynthesis</keyword>
<evidence type="ECO:0000256" key="1">
    <source>
        <dbReference type="ARBA" id="ARBA00001933"/>
    </source>
</evidence>
<evidence type="ECO:0000256" key="5">
    <source>
        <dbReference type="ARBA" id="ARBA00022822"/>
    </source>
</evidence>
<dbReference type="InterPro" id="IPR006654">
    <property type="entry name" value="Trp_synth_beta"/>
</dbReference>
<comment type="pathway">
    <text evidence="2 10">Amino-acid biosynthesis; L-tryptophan biosynthesis; L-tryptophan from chorismate: step 5/5.</text>
</comment>
<feature type="region of interest" description="Disordered" evidence="11">
    <location>
        <begin position="642"/>
        <end position="665"/>
    </location>
</feature>
<dbReference type="Proteomes" id="UP000823674">
    <property type="component" value="Chromosome A08"/>
</dbReference>
<dbReference type="HAMAP" id="MF_00133">
    <property type="entry name" value="Trp_synth_beta"/>
    <property type="match status" value="2"/>
</dbReference>
<feature type="chain" id="PRO_5045161220" description="Tryptophan synthase" evidence="12">
    <location>
        <begin position="28"/>
        <end position="1063"/>
    </location>
</feature>
<evidence type="ECO:0000256" key="7">
    <source>
        <dbReference type="ARBA" id="ARBA00023141"/>
    </source>
</evidence>
<feature type="domain" description="Tryptophan synthase beta chain-like PALP" evidence="13">
    <location>
        <begin position="219"/>
        <end position="538"/>
    </location>
</feature>
<keyword evidence="4 10" id="KW-0028">Amino-acid biosynthesis</keyword>
<dbReference type="PROSITE" id="PS00168">
    <property type="entry name" value="TRP_SYNTHASE_BETA"/>
    <property type="match status" value="2"/>
</dbReference>
<comment type="caution">
    <text evidence="14">The sequence shown here is derived from an EMBL/GenBank/DDBJ whole genome shotgun (WGS) entry which is preliminary data.</text>
</comment>
<dbReference type="NCBIfam" id="TIGR00263">
    <property type="entry name" value="trpB"/>
    <property type="match status" value="2"/>
</dbReference>
<evidence type="ECO:0000256" key="2">
    <source>
        <dbReference type="ARBA" id="ARBA00004733"/>
    </source>
</evidence>
<dbReference type="Gene3D" id="3.40.50.1100">
    <property type="match status" value="4"/>
</dbReference>
<dbReference type="PANTHER" id="PTHR48077">
    <property type="entry name" value="TRYPTOPHAN SYNTHASE-RELATED"/>
    <property type="match status" value="1"/>
</dbReference>
<sequence length="1063" mass="114880">MKSRSRNFATLSLMIITVLLRTKIVAGQEALLGKKVLPLCHRECMPICMKVTEATQEICEGACQAGCVQLQGRGTGLSATDQGVDMLIVQLGNLLNTDVASMHYDKYYPPLPRVPARNHRMINSVVFGVPIKSHHRVSDVLSRTSGPSFGYVTSVSVRTNARPFLRGDGNGRFGRFGGKFVPETLMSRLRDLEEELDFVLSDHEFQAELTTALRDYVGRETPLYFAGRLTEHYRNKYRTTGDGPEIYLKREDLGHSGSHKMNNALAQAMIARRLGCSRVVAATGAGQHGVATAAACAKLCLECTVFMGSTDIEKQSSNVLSMKLLGAQVSSLEGTFQDASSEAIRNWVENLKTIYYLSGTVVGPHPSPVMVREFQSVIGKETRKQAKRLWGGKPDVLVACVGSGSNALGLFHEFVGDEDVRLVGVEAAGLGLDSGKHSATLAVGDVGVYHGSMSYLLQDDQGQILRPHSIGVGLEYPGVGPEISFYTATDKEAIQACMLLSRLEGIIPALEASHALAFLDKLVPILHDGAKVIVNCSGRGEKDIELLSKEACPLLFLESPRSTQQICEGACQAGCVQLQGRGPRGTGLSATDQGVDMRNMSSTKIQIRGQPLSKVLTRNHRMINSVVCGVPIKRHHRVSNVLRTSDPPLGSVPTRTDESQFLRGDGNGRFGRFGGKFVPETLMSPLRDLEDEFNFVLNDHEFQEELTTALRDYVGRETPLYFAGRLTEHYKNISQTTGGGPEIYLKREDLSHCGSHKINNALGQAMIARRLGCKRVVAATGAGQHGVATAAACAKLSMECTVFMGTTDIEKQSSNVLSMKLLGAQVKSVEGTFKDASSEAIRNWVGNLETTYYLSGTVVGPHPSPLMVREFQSVIGKETRRQAKQLWGGKPDVLVACVGSGSNALGLFHEFLGDEDVRLVGVEAAGLGLDSGKHSATLAVGDVGVYHGSMSYLLQDDQGQILKPHSIGVGLEYPGVGPEISFLKETGRAEFYTATDQEAVQACMLLSRLEGIIPALEASHALAFLDKLVPTLRDGAKVVVNCSGRGDKDLDTLIQRGMPSSLC</sequence>
<dbReference type="InterPro" id="IPR006653">
    <property type="entry name" value="Trp_synth_b_CS"/>
</dbReference>
<comment type="catalytic activity">
    <reaction evidence="9 10">
        <text>(1S,2R)-1-C-(indol-3-yl)glycerol 3-phosphate + L-serine = D-glyceraldehyde 3-phosphate + L-tryptophan + H2O</text>
        <dbReference type="Rhea" id="RHEA:10532"/>
        <dbReference type="ChEBI" id="CHEBI:15377"/>
        <dbReference type="ChEBI" id="CHEBI:33384"/>
        <dbReference type="ChEBI" id="CHEBI:57912"/>
        <dbReference type="ChEBI" id="CHEBI:58866"/>
        <dbReference type="ChEBI" id="CHEBI:59776"/>
        <dbReference type="EC" id="4.2.1.20"/>
    </reaction>
</comment>
<dbReference type="InterPro" id="IPR001926">
    <property type="entry name" value="TrpB-like_PALP"/>
</dbReference>
<dbReference type="EC" id="4.2.1.20" evidence="3 10"/>
<dbReference type="InterPro" id="IPR023026">
    <property type="entry name" value="Trp_synth_beta/beta-like"/>
</dbReference>
<keyword evidence="8 10" id="KW-0456">Lyase</keyword>
<evidence type="ECO:0000256" key="4">
    <source>
        <dbReference type="ARBA" id="ARBA00022605"/>
    </source>
</evidence>
<accession>A0ABQ7LZI2</accession>
<dbReference type="PANTHER" id="PTHR48077:SF4">
    <property type="entry name" value="TRYPTOPHAN SYNTHASE"/>
    <property type="match status" value="1"/>
</dbReference>
<evidence type="ECO:0000256" key="8">
    <source>
        <dbReference type="ARBA" id="ARBA00023239"/>
    </source>
</evidence>
<dbReference type="Pfam" id="PF00291">
    <property type="entry name" value="PALP"/>
    <property type="match status" value="2"/>
</dbReference>
<keyword evidence="7 10" id="KW-0057">Aromatic amino acid biosynthesis</keyword>
<evidence type="ECO:0000256" key="6">
    <source>
        <dbReference type="ARBA" id="ARBA00022898"/>
    </source>
</evidence>
<protein>
    <recommendedName>
        <fullName evidence="3 10">Tryptophan synthase</fullName>
        <ecNumber evidence="3 10">4.2.1.20</ecNumber>
    </recommendedName>
</protein>
<evidence type="ECO:0000256" key="9">
    <source>
        <dbReference type="ARBA" id="ARBA00049047"/>
    </source>
</evidence>
<dbReference type="EMBL" id="JADBGQ010000007">
    <property type="protein sequence ID" value="KAG5390970.1"/>
    <property type="molecule type" value="Genomic_DNA"/>
</dbReference>
<evidence type="ECO:0000259" key="13">
    <source>
        <dbReference type="Pfam" id="PF00291"/>
    </source>
</evidence>
<organism evidence="14 15">
    <name type="scientific">Brassica rapa subsp. trilocularis</name>
    <dbReference type="NCBI Taxonomy" id="1813537"/>
    <lineage>
        <taxon>Eukaryota</taxon>
        <taxon>Viridiplantae</taxon>
        <taxon>Streptophyta</taxon>
        <taxon>Embryophyta</taxon>
        <taxon>Tracheophyta</taxon>
        <taxon>Spermatophyta</taxon>
        <taxon>Magnoliopsida</taxon>
        <taxon>eudicotyledons</taxon>
        <taxon>Gunneridae</taxon>
        <taxon>Pentapetalae</taxon>
        <taxon>rosids</taxon>
        <taxon>malvids</taxon>
        <taxon>Brassicales</taxon>
        <taxon>Brassicaceae</taxon>
        <taxon>Brassiceae</taxon>
        <taxon>Brassica</taxon>
    </lineage>
</organism>
<evidence type="ECO:0000256" key="11">
    <source>
        <dbReference type="SAM" id="MobiDB-lite"/>
    </source>
</evidence>
<keyword evidence="12" id="KW-0732">Signal</keyword>
<dbReference type="CDD" id="cd06446">
    <property type="entry name" value="Trp-synth_B"/>
    <property type="match status" value="2"/>
</dbReference>
<keyword evidence="6 10" id="KW-0663">Pyridoxal phosphate</keyword>
<evidence type="ECO:0000313" key="14">
    <source>
        <dbReference type="EMBL" id="KAG5390970.1"/>
    </source>
</evidence>
<comment type="cofactor">
    <cofactor evidence="1 10">
        <name>pyridoxal 5'-phosphate</name>
        <dbReference type="ChEBI" id="CHEBI:597326"/>
    </cofactor>
</comment>
<gene>
    <name evidence="14" type="primary">A08p042020.1_BraROA</name>
    <name evidence="14" type="ORF">IGI04_032511</name>
</gene>
<evidence type="ECO:0000313" key="15">
    <source>
        <dbReference type="Proteomes" id="UP000823674"/>
    </source>
</evidence>
<feature type="signal peptide" evidence="12">
    <location>
        <begin position="1"/>
        <end position="27"/>
    </location>
</feature>
<name>A0ABQ7LZI2_BRACM</name>
<feature type="domain" description="Tryptophan synthase beta chain-like PALP" evidence="13">
    <location>
        <begin position="717"/>
        <end position="1044"/>
    </location>
</feature>